<dbReference type="InParanoid" id="A0A3M0C9G0"/>
<keyword evidence="2" id="KW-1185">Reference proteome</keyword>
<dbReference type="RefSeq" id="WP_147453572.1">
    <property type="nucleotide sequence ID" value="NZ_REFR01000012.1"/>
</dbReference>
<sequence>MDLRLFVFLWSFWVGYSGAVEAQADTRRPFNVEDSIRMVRIVEPNAANSVFMPTKVELSPDGRFFAVVTQKGNLKTLKNEYELILYKTQDVLDYVNVSIRTDRELPEARVLTRGATDFNEVAFQSLKWSGDSKSLSFIGYLEDDAKVPGQVYEIAIETGKRVRLTNHPRPITQFAYRPISDKLLFASTLSSNNPDAAKPSYLVGVRNVNETFMPEEDAPPPAIQYYVQDVQRRQANPSDARRVGDVYPGSYWPFIWLSPDSRYAVVLVTNKIGPAHWMAGYDYLQSSFLQMSLAEFDENTMRRREDMLTQFSLIDLKDETLRPVFDAPTGLYKGGDRVEAHWLPDSKSVVLLNTALPLVSDSPDDLAKRKQFFAAAEYTIATDAIRVMDYFTLFKSLRNPDAPSFPDVPGGHFTDFSLLADGTARLEVVDDRRDALPTRYFRKVDGVWRAIASVDDAETISADLLTVSVHQDVNTPPELAAHDGLTGARKVFTDFNPELRDLSMAKTEVVTWYDGHVRDWRGGLMRPVGYEEGIKYPLVIQTHGFFPKEYLVDGPFGVSSAYAAQALAGKGFVVFQLEDPVGYSQDLEQFMAYRHGLESLIDLLSEQGLIDREKVGLIAWSATGAPVQNMMINSDYPIAAAVVADSYNYGLLGYVGQFGYKAPAMAYMEKMIGAEPWGERLPLWVARNPELHLDKVKTPLRYEQYEKGLSGWWSIYTLLKRQQKPVEYYVFNDAAHGLVKPSHRLTSQQGTVDWFSFWLKGEEDPNSDKADQYVRWRKFKEQQKASVLNALKARGRAAH</sequence>
<reference evidence="1 2" key="1">
    <citation type="submission" date="2018-10" db="EMBL/GenBank/DDBJ databases">
        <title>Genomic Encyclopedia of Archaeal and Bacterial Type Strains, Phase II (KMG-II): from individual species to whole genera.</title>
        <authorList>
            <person name="Goeker M."/>
        </authorList>
    </citation>
    <scope>NUCLEOTIDE SEQUENCE [LARGE SCALE GENOMIC DNA]</scope>
    <source>
        <strain evidence="1 2">DSM 25217</strain>
    </source>
</reference>
<dbReference type="EMBL" id="REFR01000012">
    <property type="protein sequence ID" value="RMB04990.1"/>
    <property type="molecule type" value="Genomic_DNA"/>
</dbReference>
<dbReference type="AlphaFoldDB" id="A0A3M0C9G0"/>
<dbReference type="SUPFAM" id="SSF82171">
    <property type="entry name" value="DPP6 N-terminal domain-like"/>
    <property type="match status" value="1"/>
</dbReference>
<organism evidence="1 2">
    <name type="scientific">Eilatimonas milleporae</name>
    <dbReference type="NCBI Taxonomy" id="911205"/>
    <lineage>
        <taxon>Bacteria</taxon>
        <taxon>Pseudomonadati</taxon>
        <taxon>Pseudomonadota</taxon>
        <taxon>Alphaproteobacteria</taxon>
        <taxon>Kordiimonadales</taxon>
        <taxon>Kordiimonadaceae</taxon>
        <taxon>Eilatimonas</taxon>
    </lineage>
</organism>
<dbReference type="Proteomes" id="UP000271227">
    <property type="component" value="Unassembled WGS sequence"/>
</dbReference>
<dbReference type="Gene3D" id="3.40.50.1820">
    <property type="entry name" value="alpha/beta hydrolase"/>
    <property type="match status" value="1"/>
</dbReference>
<dbReference type="SUPFAM" id="SSF53474">
    <property type="entry name" value="alpha/beta-Hydrolases"/>
    <property type="match status" value="1"/>
</dbReference>
<accession>A0A3M0C9G0</accession>
<comment type="caution">
    <text evidence="1">The sequence shown here is derived from an EMBL/GenBank/DDBJ whole genome shotgun (WGS) entry which is preliminary data.</text>
</comment>
<proteinExistence type="predicted"/>
<evidence type="ECO:0000313" key="2">
    <source>
        <dbReference type="Proteomes" id="UP000271227"/>
    </source>
</evidence>
<dbReference type="OrthoDB" id="100212at2"/>
<dbReference type="Gene3D" id="2.120.10.30">
    <property type="entry name" value="TolB, C-terminal domain"/>
    <property type="match status" value="1"/>
</dbReference>
<protein>
    <recommendedName>
        <fullName evidence="3">Dipeptidyl aminopeptidase/acylaminoacyl peptidase</fullName>
    </recommendedName>
</protein>
<name>A0A3M0C9G0_9PROT</name>
<evidence type="ECO:0000313" key="1">
    <source>
        <dbReference type="EMBL" id="RMB04990.1"/>
    </source>
</evidence>
<dbReference type="InterPro" id="IPR029058">
    <property type="entry name" value="AB_hydrolase_fold"/>
</dbReference>
<dbReference type="InterPro" id="IPR011042">
    <property type="entry name" value="6-blade_b-propeller_TolB-like"/>
</dbReference>
<evidence type="ECO:0008006" key="3">
    <source>
        <dbReference type="Google" id="ProtNLM"/>
    </source>
</evidence>
<gene>
    <name evidence="1" type="ORF">BXY39_2565</name>
</gene>